<dbReference type="Pfam" id="PF01841">
    <property type="entry name" value="Transglut_core"/>
    <property type="match status" value="1"/>
</dbReference>
<feature type="signal peptide" evidence="1">
    <location>
        <begin position="1"/>
        <end position="27"/>
    </location>
</feature>
<dbReference type="AlphaFoldDB" id="A0A643FDB6"/>
<protein>
    <submittedName>
        <fullName evidence="3">Transglutaminase domain-containing protein</fullName>
    </submittedName>
</protein>
<feature type="chain" id="PRO_5024802843" evidence="1">
    <location>
        <begin position="28"/>
        <end position="370"/>
    </location>
</feature>
<dbReference type="PANTHER" id="PTHR38339">
    <property type="entry name" value="TRANSGLUTAMINASE DOMAIN PROTEIN"/>
    <property type="match status" value="1"/>
</dbReference>
<dbReference type="InterPro" id="IPR038765">
    <property type="entry name" value="Papain-like_cys_pep_sf"/>
</dbReference>
<dbReference type="InterPro" id="IPR002931">
    <property type="entry name" value="Transglutaminase-like"/>
</dbReference>
<evidence type="ECO:0000313" key="3">
    <source>
        <dbReference type="EMBL" id="KAB0583045.1"/>
    </source>
</evidence>
<organism evidence="3 4">
    <name type="scientific">Ideonella dechloratans</name>
    <dbReference type="NCBI Taxonomy" id="36863"/>
    <lineage>
        <taxon>Bacteria</taxon>
        <taxon>Pseudomonadati</taxon>
        <taxon>Pseudomonadota</taxon>
        <taxon>Betaproteobacteria</taxon>
        <taxon>Burkholderiales</taxon>
        <taxon>Sphaerotilaceae</taxon>
        <taxon>Ideonella</taxon>
    </lineage>
</organism>
<reference evidence="3 4" key="1">
    <citation type="submission" date="2019-09" db="EMBL/GenBank/DDBJ databases">
        <title>Draft genome sequences of 48 bacterial type strains from the CCUG.</title>
        <authorList>
            <person name="Tunovic T."/>
            <person name="Pineiro-Iglesias B."/>
            <person name="Unosson C."/>
            <person name="Inganas E."/>
            <person name="Ohlen M."/>
            <person name="Cardew S."/>
            <person name="Jensie-Markopoulos S."/>
            <person name="Salva-Serra F."/>
            <person name="Jaen-Luchoro D."/>
            <person name="Karlsson R."/>
            <person name="Svensson-Stadler L."/>
            <person name="Chun J."/>
            <person name="Moore E."/>
        </authorList>
    </citation>
    <scope>NUCLEOTIDE SEQUENCE [LARGE SCALE GENOMIC DNA]</scope>
    <source>
        <strain evidence="3 4">CCUG 30977</strain>
    </source>
</reference>
<proteinExistence type="predicted"/>
<dbReference type="InterPro" id="IPR006311">
    <property type="entry name" value="TAT_signal"/>
</dbReference>
<accession>A0A643FDB6</accession>
<keyword evidence="4" id="KW-1185">Reference proteome</keyword>
<feature type="domain" description="Transglutaminase-like" evidence="2">
    <location>
        <begin position="206"/>
        <end position="281"/>
    </location>
</feature>
<gene>
    <name evidence="3" type="ORF">F7Q92_09945</name>
</gene>
<dbReference type="PANTHER" id="PTHR38339:SF1">
    <property type="entry name" value="TRANSGLUTAMINASE-LIKE DOMAIN-CONTAINING PROTEIN"/>
    <property type="match status" value="1"/>
</dbReference>
<sequence length="370" mass="40510">MTSFLSRRSLVKSASASLLLAGVPALRAEEAQRHFDPKPNGWRTFDVTTTVSLKEAKGPSTIWLPVPSLDNGWQRTLDVHWTDNAGKVQMSTDGDTGAKILTASYDASVALPTLTLVTRVQTQNRGVDWQAKSSEPVDPAELRRWVQPSELIPVDGIVRKVAQQIVAGTRTDREKAQRIYDWVIVSSYRDPKVRGCGVGDIRAMLESGNLSGKCADINALFVGLCRAAGIPARDIYGVRLVPSAFGYRELGGNPASLKGAQHCRSEIYLKGHGWVAMDPADVTKVMRQETPEWIKDPAHPIVTPVRRALFGSWEGNWMGYSSAADLTLPGAKKGKLPFFMYPQAETADGARDPYAPDTFVYQITAKEITA</sequence>
<name>A0A643FDB6_IDEDE</name>
<evidence type="ECO:0000259" key="2">
    <source>
        <dbReference type="SMART" id="SM00460"/>
    </source>
</evidence>
<dbReference type="Proteomes" id="UP000430120">
    <property type="component" value="Unassembled WGS sequence"/>
</dbReference>
<dbReference type="PROSITE" id="PS51318">
    <property type="entry name" value="TAT"/>
    <property type="match status" value="1"/>
</dbReference>
<dbReference type="SMART" id="SM00460">
    <property type="entry name" value="TGc"/>
    <property type="match status" value="1"/>
</dbReference>
<evidence type="ECO:0000313" key="4">
    <source>
        <dbReference type="Proteomes" id="UP000430120"/>
    </source>
</evidence>
<dbReference type="EMBL" id="VZPB01000019">
    <property type="protein sequence ID" value="KAB0583045.1"/>
    <property type="molecule type" value="Genomic_DNA"/>
</dbReference>
<dbReference type="OrthoDB" id="9804872at2"/>
<keyword evidence="1" id="KW-0732">Signal</keyword>
<comment type="caution">
    <text evidence="3">The sequence shown here is derived from an EMBL/GenBank/DDBJ whole genome shotgun (WGS) entry which is preliminary data.</text>
</comment>
<dbReference type="Gene3D" id="3.10.620.30">
    <property type="match status" value="1"/>
</dbReference>
<dbReference type="SUPFAM" id="SSF54001">
    <property type="entry name" value="Cysteine proteinases"/>
    <property type="match status" value="1"/>
</dbReference>
<dbReference type="RefSeq" id="WP_151123996.1">
    <property type="nucleotide sequence ID" value="NZ_CP088081.1"/>
</dbReference>
<evidence type="ECO:0000256" key="1">
    <source>
        <dbReference type="SAM" id="SignalP"/>
    </source>
</evidence>